<gene>
    <name evidence="1" type="ORF">FHS42_003452</name>
</gene>
<evidence type="ECO:0000313" key="2">
    <source>
        <dbReference type="Proteomes" id="UP000588098"/>
    </source>
</evidence>
<evidence type="ECO:0000313" key="1">
    <source>
        <dbReference type="EMBL" id="MBB5936377.1"/>
    </source>
</evidence>
<organism evidence="1 2">
    <name type="scientific">Streptomyces zagrosensis</name>
    <dbReference type="NCBI Taxonomy" id="1042984"/>
    <lineage>
        <taxon>Bacteria</taxon>
        <taxon>Bacillati</taxon>
        <taxon>Actinomycetota</taxon>
        <taxon>Actinomycetes</taxon>
        <taxon>Kitasatosporales</taxon>
        <taxon>Streptomycetaceae</taxon>
        <taxon>Streptomyces</taxon>
    </lineage>
</organism>
<comment type="caution">
    <text evidence="1">The sequence shown here is derived from an EMBL/GenBank/DDBJ whole genome shotgun (WGS) entry which is preliminary data.</text>
</comment>
<keyword evidence="2" id="KW-1185">Reference proteome</keyword>
<name>A0A7W9UZ45_9ACTN</name>
<proteinExistence type="predicted"/>
<dbReference type="AlphaFoldDB" id="A0A7W9UZ45"/>
<reference evidence="1 2" key="1">
    <citation type="submission" date="2020-08" db="EMBL/GenBank/DDBJ databases">
        <title>Genomic Encyclopedia of Type Strains, Phase III (KMG-III): the genomes of soil and plant-associated and newly described type strains.</title>
        <authorList>
            <person name="Whitman W."/>
        </authorList>
    </citation>
    <scope>NUCLEOTIDE SEQUENCE [LARGE SCALE GENOMIC DNA]</scope>
    <source>
        <strain evidence="1 2">CECT 8305</strain>
    </source>
</reference>
<protein>
    <submittedName>
        <fullName evidence="1">3-oxoacyl-[acyl-carrier-protein] synthase III</fullName>
    </submittedName>
</protein>
<dbReference type="Proteomes" id="UP000588098">
    <property type="component" value="Unassembled WGS sequence"/>
</dbReference>
<sequence>MDTPRSSIESRRFAGPNETVVSMTAEAARKTMA</sequence>
<accession>A0A7W9UZ45</accession>
<dbReference type="EMBL" id="JACHJL010000008">
    <property type="protein sequence ID" value="MBB5936377.1"/>
    <property type="molecule type" value="Genomic_DNA"/>
</dbReference>